<comment type="subunit">
    <text evidence="9">The complex comprises the extracytoplasmic solute receptor protein and the two transmembrane proteins.</text>
</comment>
<evidence type="ECO:0000256" key="6">
    <source>
        <dbReference type="ARBA" id="ARBA00022989"/>
    </source>
</evidence>
<reference evidence="11" key="2">
    <citation type="submission" date="2020-09" db="EMBL/GenBank/DDBJ databases">
        <authorList>
            <person name="Sun Q."/>
            <person name="Kim S."/>
        </authorList>
    </citation>
    <scope>NUCLEOTIDE SEQUENCE</scope>
    <source>
        <strain evidence="11">KCTC 22169</strain>
    </source>
</reference>
<evidence type="ECO:0000256" key="7">
    <source>
        <dbReference type="ARBA" id="ARBA00023136"/>
    </source>
</evidence>
<dbReference type="GO" id="GO:0015740">
    <property type="term" value="P:C4-dicarboxylate transport"/>
    <property type="evidence" value="ECO:0007669"/>
    <property type="project" value="TreeGrafter"/>
</dbReference>
<comment type="function">
    <text evidence="9">Part of the tripartite ATP-independent periplasmic (TRAP) transport system.</text>
</comment>
<feature type="domain" description="Tripartite ATP-independent periplasmic transporters DctQ component" evidence="10">
    <location>
        <begin position="26"/>
        <end position="149"/>
    </location>
</feature>
<feature type="transmembrane region" description="Helical" evidence="9">
    <location>
        <begin position="18"/>
        <end position="37"/>
    </location>
</feature>
<sequence>MIWIRRLDAGMARLEQGLLALSLVAMVSLSVVQILLRNLAGTSWFWIDPFNRLLVLWLALLGALVATRSGEHIAIDALKHYLSGWPAWLIERLATGFAGFICALMTWHASRFVYDEYVYNTPAFAGLPAWPFQLIMPIGFGLMAVRFAAYTFFGQGEGDHE</sequence>
<keyword evidence="7 9" id="KW-0472">Membrane</keyword>
<accession>A0A918KFL0</accession>
<keyword evidence="2 9" id="KW-0813">Transport</keyword>
<evidence type="ECO:0000256" key="2">
    <source>
        <dbReference type="ARBA" id="ARBA00022448"/>
    </source>
</evidence>
<dbReference type="GO" id="GO:0022857">
    <property type="term" value="F:transmembrane transporter activity"/>
    <property type="evidence" value="ECO:0007669"/>
    <property type="project" value="UniProtKB-UniRule"/>
</dbReference>
<dbReference type="Proteomes" id="UP000626148">
    <property type="component" value="Unassembled WGS sequence"/>
</dbReference>
<evidence type="ECO:0000256" key="3">
    <source>
        <dbReference type="ARBA" id="ARBA00022475"/>
    </source>
</evidence>
<dbReference type="PANTHER" id="PTHR35011:SF2">
    <property type="entry name" value="2,3-DIKETO-L-GULONATE TRAP TRANSPORTER SMALL PERMEASE PROTEIN YIAM"/>
    <property type="match status" value="1"/>
</dbReference>
<dbReference type="InterPro" id="IPR055348">
    <property type="entry name" value="DctQ"/>
</dbReference>
<keyword evidence="4 9" id="KW-0997">Cell inner membrane</keyword>
<gene>
    <name evidence="11" type="ORF">GCM10007392_32280</name>
</gene>
<evidence type="ECO:0000256" key="1">
    <source>
        <dbReference type="ARBA" id="ARBA00004429"/>
    </source>
</evidence>
<dbReference type="Pfam" id="PF04290">
    <property type="entry name" value="DctQ"/>
    <property type="match status" value="1"/>
</dbReference>
<protein>
    <recommendedName>
        <fullName evidence="9">TRAP transporter small permease protein</fullName>
    </recommendedName>
</protein>
<dbReference type="PANTHER" id="PTHR35011">
    <property type="entry name" value="2,3-DIKETO-L-GULONATE TRAP TRANSPORTER SMALL PERMEASE PROTEIN YIAM"/>
    <property type="match status" value="1"/>
</dbReference>
<reference evidence="11" key="1">
    <citation type="journal article" date="2014" name="Int. J. Syst. Evol. Microbiol.">
        <title>Complete genome sequence of Corynebacterium casei LMG S-19264T (=DSM 44701T), isolated from a smear-ripened cheese.</title>
        <authorList>
            <consortium name="US DOE Joint Genome Institute (JGI-PGF)"/>
            <person name="Walter F."/>
            <person name="Albersmeier A."/>
            <person name="Kalinowski J."/>
            <person name="Ruckert C."/>
        </authorList>
    </citation>
    <scope>NUCLEOTIDE SEQUENCE</scope>
    <source>
        <strain evidence="11">KCTC 22169</strain>
    </source>
</reference>
<organism evidence="11 12">
    <name type="scientific">Saccharospirillum salsuginis</name>
    <dbReference type="NCBI Taxonomy" id="418750"/>
    <lineage>
        <taxon>Bacteria</taxon>
        <taxon>Pseudomonadati</taxon>
        <taxon>Pseudomonadota</taxon>
        <taxon>Gammaproteobacteria</taxon>
        <taxon>Oceanospirillales</taxon>
        <taxon>Saccharospirillaceae</taxon>
        <taxon>Saccharospirillum</taxon>
    </lineage>
</organism>
<evidence type="ECO:0000256" key="9">
    <source>
        <dbReference type="RuleBase" id="RU369079"/>
    </source>
</evidence>
<dbReference type="GO" id="GO:0005886">
    <property type="term" value="C:plasma membrane"/>
    <property type="evidence" value="ECO:0007669"/>
    <property type="project" value="UniProtKB-SubCell"/>
</dbReference>
<keyword evidence="6 9" id="KW-1133">Transmembrane helix</keyword>
<keyword evidence="3" id="KW-1003">Cell membrane</keyword>
<keyword evidence="5 9" id="KW-0812">Transmembrane</keyword>
<comment type="similarity">
    <text evidence="8 9">Belongs to the TRAP transporter small permease family.</text>
</comment>
<evidence type="ECO:0000259" key="10">
    <source>
        <dbReference type="Pfam" id="PF04290"/>
    </source>
</evidence>
<dbReference type="RefSeq" id="WP_189610546.1">
    <property type="nucleotide sequence ID" value="NZ_BMXR01000008.1"/>
</dbReference>
<evidence type="ECO:0000256" key="4">
    <source>
        <dbReference type="ARBA" id="ARBA00022519"/>
    </source>
</evidence>
<name>A0A918KFL0_9GAMM</name>
<feature type="transmembrane region" description="Helical" evidence="9">
    <location>
        <begin position="88"/>
        <end position="110"/>
    </location>
</feature>
<dbReference type="InterPro" id="IPR007387">
    <property type="entry name" value="TRAP_DctQ"/>
</dbReference>
<proteinExistence type="inferred from homology"/>
<comment type="caution">
    <text evidence="11">The sequence shown here is derived from an EMBL/GenBank/DDBJ whole genome shotgun (WGS) entry which is preliminary data.</text>
</comment>
<evidence type="ECO:0000313" key="12">
    <source>
        <dbReference type="Proteomes" id="UP000626148"/>
    </source>
</evidence>
<feature type="transmembrane region" description="Helical" evidence="9">
    <location>
        <begin position="49"/>
        <end position="67"/>
    </location>
</feature>
<feature type="transmembrane region" description="Helical" evidence="9">
    <location>
        <begin position="130"/>
        <end position="153"/>
    </location>
</feature>
<evidence type="ECO:0000256" key="5">
    <source>
        <dbReference type="ARBA" id="ARBA00022692"/>
    </source>
</evidence>
<evidence type="ECO:0000313" key="11">
    <source>
        <dbReference type="EMBL" id="GGX61971.1"/>
    </source>
</evidence>
<dbReference type="EMBL" id="BMXR01000008">
    <property type="protein sequence ID" value="GGX61971.1"/>
    <property type="molecule type" value="Genomic_DNA"/>
</dbReference>
<keyword evidence="12" id="KW-1185">Reference proteome</keyword>
<comment type="subcellular location">
    <subcellularLocation>
        <location evidence="1 9">Cell inner membrane</location>
        <topology evidence="1 9">Multi-pass membrane protein</topology>
    </subcellularLocation>
</comment>
<evidence type="ECO:0000256" key="8">
    <source>
        <dbReference type="ARBA" id="ARBA00038436"/>
    </source>
</evidence>
<dbReference type="AlphaFoldDB" id="A0A918KFL0"/>